<keyword evidence="15" id="KW-1185">Reference proteome</keyword>
<comment type="subunit">
    <text evidence="12">Homotetramer.</text>
</comment>
<dbReference type="NCBIfam" id="NF004199">
    <property type="entry name" value="PRK05653.1-4"/>
    <property type="match status" value="1"/>
</dbReference>
<dbReference type="Pfam" id="PF13561">
    <property type="entry name" value="adh_short_C2"/>
    <property type="match status" value="1"/>
</dbReference>
<keyword evidence="7 12" id="KW-0560">Oxidoreductase</keyword>
<dbReference type="OrthoDB" id="9804774at2"/>
<dbReference type="NCBIfam" id="NF005559">
    <property type="entry name" value="PRK07231.1"/>
    <property type="match status" value="1"/>
</dbReference>
<dbReference type="Proteomes" id="UP000199611">
    <property type="component" value="Unassembled WGS sequence"/>
</dbReference>
<dbReference type="PRINTS" id="PR00080">
    <property type="entry name" value="SDRFAMILY"/>
</dbReference>
<dbReference type="InterPro" id="IPR020904">
    <property type="entry name" value="Sc_DH/Rdtase_CS"/>
</dbReference>
<dbReference type="PROSITE" id="PS00061">
    <property type="entry name" value="ADH_SHORT"/>
    <property type="match status" value="1"/>
</dbReference>
<proteinExistence type="inferred from homology"/>
<dbReference type="RefSeq" id="WP_093394242.1">
    <property type="nucleotide sequence ID" value="NZ_FOUU01000002.1"/>
</dbReference>
<evidence type="ECO:0000256" key="1">
    <source>
        <dbReference type="ARBA" id="ARBA00005194"/>
    </source>
</evidence>
<evidence type="ECO:0000256" key="11">
    <source>
        <dbReference type="PIRSR" id="PIRSR611284-2"/>
    </source>
</evidence>
<comment type="catalytic activity">
    <reaction evidence="12">
        <text>a (3R)-hydroxyacyl-[ACP] + NADP(+) = a 3-oxoacyl-[ACP] + NADPH + H(+)</text>
        <dbReference type="Rhea" id="RHEA:17397"/>
        <dbReference type="Rhea" id="RHEA-COMP:9916"/>
        <dbReference type="Rhea" id="RHEA-COMP:9945"/>
        <dbReference type="ChEBI" id="CHEBI:15378"/>
        <dbReference type="ChEBI" id="CHEBI:57783"/>
        <dbReference type="ChEBI" id="CHEBI:58349"/>
        <dbReference type="ChEBI" id="CHEBI:78776"/>
        <dbReference type="ChEBI" id="CHEBI:78827"/>
        <dbReference type="EC" id="1.1.1.100"/>
    </reaction>
</comment>
<name>A0A1I4SXI2_9BACT</name>
<dbReference type="InterPro" id="IPR011284">
    <property type="entry name" value="3oxo_ACP_reduc"/>
</dbReference>
<dbReference type="NCBIfam" id="NF004197">
    <property type="entry name" value="PRK05653.1-1"/>
    <property type="match status" value="1"/>
</dbReference>
<evidence type="ECO:0000259" key="13">
    <source>
        <dbReference type="SMART" id="SM00822"/>
    </source>
</evidence>
<dbReference type="FunFam" id="3.40.50.720:FF:000037">
    <property type="entry name" value="3-oxoacyl-[acyl-carrier-protein] reductase FabG"/>
    <property type="match status" value="1"/>
</dbReference>
<keyword evidence="8 12" id="KW-0443">Lipid metabolism</keyword>
<dbReference type="PANTHER" id="PTHR42879:SF2">
    <property type="entry name" value="3-OXOACYL-[ACYL-CARRIER-PROTEIN] REDUCTASE FABG"/>
    <property type="match status" value="1"/>
</dbReference>
<dbReference type="NCBIfam" id="NF004200">
    <property type="entry name" value="PRK05653.1-5"/>
    <property type="match status" value="1"/>
</dbReference>
<evidence type="ECO:0000256" key="6">
    <source>
        <dbReference type="ARBA" id="ARBA00022857"/>
    </source>
</evidence>
<dbReference type="NCBIfam" id="NF009464">
    <property type="entry name" value="PRK12824.1"/>
    <property type="match status" value="1"/>
</dbReference>
<gene>
    <name evidence="14" type="ORF">SAMN05660836_01220</name>
</gene>
<keyword evidence="9 12" id="KW-0275">Fatty acid biosynthesis</keyword>
<dbReference type="EC" id="1.1.1.100" evidence="3 12"/>
<dbReference type="STRING" id="39841.SAMN05660836_01220"/>
<organism evidence="14 15">
    <name type="scientific">Thermodesulforhabdus norvegica</name>
    <dbReference type="NCBI Taxonomy" id="39841"/>
    <lineage>
        <taxon>Bacteria</taxon>
        <taxon>Pseudomonadati</taxon>
        <taxon>Thermodesulfobacteriota</taxon>
        <taxon>Syntrophobacteria</taxon>
        <taxon>Syntrophobacterales</taxon>
        <taxon>Thermodesulforhabdaceae</taxon>
        <taxon>Thermodesulforhabdus</taxon>
    </lineage>
</organism>
<evidence type="ECO:0000313" key="14">
    <source>
        <dbReference type="EMBL" id="SFM69164.1"/>
    </source>
</evidence>
<keyword evidence="4 12" id="KW-0444">Lipid biosynthesis</keyword>
<evidence type="ECO:0000256" key="4">
    <source>
        <dbReference type="ARBA" id="ARBA00022516"/>
    </source>
</evidence>
<dbReference type="GO" id="GO:0051287">
    <property type="term" value="F:NAD binding"/>
    <property type="evidence" value="ECO:0007669"/>
    <property type="project" value="UniProtKB-UniRule"/>
</dbReference>
<accession>A0A1I4SXI2</accession>
<dbReference type="SMART" id="SM00822">
    <property type="entry name" value="PKS_KR"/>
    <property type="match status" value="1"/>
</dbReference>
<dbReference type="InterPro" id="IPR050259">
    <property type="entry name" value="SDR"/>
</dbReference>
<sequence length="246" mass="26506">MSETRVAVVTGGSRGIGRAVALGLAKAGMDVVINFRSNKDRAKEVAGEIEKIGRKAYLFPFDVSKEEEVKEGFRAILEQCGRVDVLVNNAGITADNLTVLMKPDEWHAVIRTNLNSVFFCSQAVIKPMLRKKWGRIINITSVIGFIGNAGQANYAAAKAGIVGFTKSLARELASRNITVNAVAPGYIETDMTAELPDDMKKNLLSQIPMGRTGTPEDVAAAVRFLASDEAAYITGQVIHVNGGMFM</sequence>
<dbReference type="EMBL" id="FOUU01000002">
    <property type="protein sequence ID" value="SFM69164.1"/>
    <property type="molecule type" value="Genomic_DNA"/>
</dbReference>
<dbReference type="NCBIfam" id="NF009466">
    <property type="entry name" value="PRK12826.1-2"/>
    <property type="match status" value="1"/>
</dbReference>
<feature type="active site" description="Proton acceptor" evidence="10">
    <location>
        <position position="154"/>
    </location>
</feature>
<feature type="domain" description="Ketoreductase" evidence="13">
    <location>
        <begin position="5"/>
        <end position="190"/>
    </location>
</feature>
<evidence type="ECO:0000256" key="3">
    <source>
        <dbReference type="ARBA" id="ARBA00012948"/>
    </source>
</evidence>
<dbReference type="CDD" id="cd05333">
    <property type="entry name" value="BKR_SDR_c"/>
    <property type="match status" value="1"/>
</dbReference>
<dbReference type="PRINTS" id="PR00081">
    <property type="entry name" value="GDHRDH"/>
</dbReference>
<dbReference type="InterPro" id="IPR002347">
    <property type="entry name" value="SDR_fam"/>
</dbReference>
<evidence type="ECO:0000256" key="12">
    <source>
        <dbReference type="RuleBase" id="RU366074"/>
    </source>
</evidence>
<evidence type="ECO:0000256" key="8">
    <source>
        <dbReference type="ARBA" id="ARBA00023098"/>
    </source>
</evidence>
<feature type="binding site" evidence="11">
    <location>
        <begin position="11"/>
        <end position="14"/>
    </location>
    <ligand>
        <name>NADP(+)</name>
        <dbReference type="ChEBI" id="CHEBI:58349"/>
    </ligand>
</feature>
<dbReference type="GO" id="GO:0030497">
    <property type="term" value="P:fatty acid elongation"/>
    <property type="evidence" value="ECO:0007669"/>
    <property type="project" value="UniProtKB-ARBA"/>
</dbReference>
<comment type="pathway">
    <text evidence="1 12">Lipid metabolism; fatty acid biosynthesis.</text>
</comment>
<dbReference type="Gene3D" id="3.40.50.720">
    <property type="entry name" value="NAD(P)-binding Rossmann-like Domain"/>
    <property type="match status" value="1"/>
</dbReference>
<dbReference type="InterPro" id="IPR036291">
    <property type="entry name" value="NAD(P)-bd_dom_sf"/>
</dbReference>
<keyword evidence="6 11" id="KW-0521">NADP</keyword>
<evidence type="ECO:0000256" key="2">
    <source>
        <dbReference type="ARBA" id="ARBA00006484"/>
    </source>
</evidence>
<feature type="binding site" evidence="11">
    <location>
        <position position="89"/>
    </location>
    <ligand>
        <name>NADP(+)</name>
        <dbReference type="ChEBI" id="CHEBI:58349"/>
    </ligand>
</feature>
<dbReference type="PANTHER" id="PTHR42879">
    <property type="entry name" value="3-OXOACYL-(ACYL-CARRIER-PROTEIN) REDUCTASE"/>
    <property type="match status" value="1"/>
</dbReference>
<dbReference type="GO" id="GO:0004316">
    <property type="term" value="F:3-oxoacyl-[acyl-carrier-protein] reductase (NADPH) activity"/>
    <property type="evidence" value="ECO:0007669"/>
    <property type="project" value="UniProtKB-UniRule"/>
</dbReference>
<feature type="binding site" evidence="11">
    <location>
        <begin position="154"/>
        <end position="158"/>
    </location>
    <ligand>
        <name>NADP(+)</name>
        <dbReference type="ChEBI" id="CHEBI:58349"/>
    </ligand>
</feature>
<evidence type="ECO:0000256" key="10">
    <source>
        <dbReference type="PIRSR" id="PIRSR611284-1"/>
    </source>
</evidence>
<feature type="binding site" evidence="11">
    <location>
        <position position="187"/>
    </location>
    <ligand>
        <name>NADP(+)</name>
        <dbReference type="ChEBI" id="CHEBI:58349"/>
    </ligand>
</feature>
<dbReference type="SUPFAM" id="SSF51735">
    <property type="entry name" value="NAD(P)-binding Rossmann-fold domains"/>
    <property type="match status" value="1"/>
</dbReference>
<keyword evidence="5 12" id="KW-0276">Fatty acid metabolism</keyword>
<reference evidence="14 15" key="1">
    <citation type="submission" date="2016-10" db="EMBL/GenBank/DDBJ databases">
        <authorList>
            <person name="de Groot N.N."/>
        </authorList>
    </citation>
    <scope>NUCLEOTIDE SEQUENCE [LARGE SCALE GENOMIC DNA]</scope>
    <source>
        <strain evidence="14 15">DSM 9990</strain>
    </source>
</reference>
<dbReference type="InterPro" id="IPR057326">
    <property type="entry name" value="KR_dom"/>
</dbReference>
<evidence type="ECO:0000313" key="15">
    <source>
        <dbReference type="Proteomes" id="UP000199611"/>
    </source>
</evidence>
<protein>
    <recommendedName>
        <fullName evidence="3 12">3-oxoacyl-[acyl-carrier-protein] reductase</fullName>
        <ecNumber evidence="3 12">1.1.1.100</ecNumber>
    </recommendedName>
</protein>
<evidence type="ECO:0000256" key="7">
    <source>
        <dbReference type="ARBA" id="ARBA00023002"/>
    </source>
</evidence>
<comment type="function">
    <text evidence="12">Catalyzes the NADPH-dependent reduction of beta-ketoacyl-ACP substrates to beta-hydroxyacyl-ACP products, the first reductive step in the elongation cycle of fatty acid biosynthesis.</text>
</comment>
<evidence type="ECO:0000256" key="9">
    <source>
        <dbReference type="ARBA" id="ARBA00023160"/>
    </source>
</evidence>
<dbReference type="UniPathway" id="UPA00094"/>
<dbReference type="NCBIfam" id="TIGR01830">
    <property type="entry name" value="3oxo_ACP_reduc"/>
    <property type="match status" value="1"/>
</dbReference>
<dbReference type="AlphaFoldDB" id="A0A1I4SXI2"/>
<comment type="similarity">
    <text evidence="2 12">Belongs to the short-chain dehydrogenases/reductases (SDR) family.</text>
</comment>
<evidence type="ECO:0000256" key="5">
    <source>
        <dbReference type="ARBA" id="ARBA00022832"/>
    </source>
</evidence>